<reference evidence="1 2" key="1">
    <citation type="submission" date="2024-04" db="EMBL/GenBank/DDBJ databases">
        <authorList>
            <consortium name="Genoscope - CEA"/>
            <person name="William W."/>
        </authorList>
    </citation>
    <scope>NUCLEOTIDE SEQUENCE [LARGE SCALE GENOMIC DNA]</scope>
</reference>
<dbReference type="EMBL" id="CAXITT010000393">
    <property type="protein sequence ID" value="CAL1540674.1"/>
    <property type="molecule type" value="Genomic_DNA"/>
</dbReference>
<sequence>WFGPNKKYLCHCRSGGCDEKGVCREAGGRCARGWFGEGCQYGDILINAPFILTDFDDKTCKRIVSQVKFYIYNQHYVTWIRVVSQHPGN</sequence>
<keyword evidence="2" id="KW-1185">Reference proteome</keyword>
<comment type="caution">
    <text evidence="1">The sequence shown here is derived from an EMBL/GenBank/DDBJ whole genome shotgun (WGS) entry which is preliminary data.</text>
</comment>
<gene>
    <name evidence="1" type="ORF">GSLYS_00014323001</name>
</gene>
<name>A0AAV2I227_LYMST</name>
<dbReference type="Proteomes" id="UP001497497">
    <property type="component" value="Unassembled WGS sequence"/>
</dbReference>
<dbReference type="AlphaFoldDB" id="A0AAV2I227"/>
<evidence type="ECO:0000313" key="2">
    <source>
        <dbReference type="Proteomes" id="UP001497497"/>
    </source>
</evidence>
<accession>A0AAV2I227</accession>
<evidence type="ECO:0000313" key="1">
    <source>
        <dbReference type="EMBL" id="CAL1540674.1"/>
    </source>
</evidence>
<feature type="non-terminal residue" evidence="1">
    <location>
        <position position="1"/>
    </location>
</feature>
<protein>
    <recommendedName>
        <fullName evidence="3">EGF-like domain-containing protein</fullName>
    </recommendedName>
</protein>
<evidence type="ECO:0008006" key="3">
    <source>
        <dbReference type="Google" id="ProtNLM"/>
    </source>
</evidence>
<organism evidence="1 2">
    <name type="scientific">Lymnaea stagnalis</name>
    <name type="common">Great pond snail</name>
    <name type="synonym">Helix stagnalis</name>
    <dbReference type="NCBI Taxonomy" id="6523"/>
    <lineage>
        <taxon>Eukaryota</taxon>
        <taxon>Metazoa</taxon>
        <taxon>Spiralia</taxon>
        <taxon>Lophotrochozoa</taxon>
        <taxon>Mollusca</taxon>
        <taxon>Gastropoda</taxon>
        <taxon>Heterobranchia</taxon>
        <taxon>Euthyneura</taxon>
        <taxon>Panpulmonata</taxon>
        <taxon>Hygrophila</taxon>
        <taxon>Lymnaeoidea</taxon>
        <taxon>Lymnaeidae</taxon>
        <taxon>Lymnaea</taxon>
    </lineage>
</organism>
<proteinExistence type="predicted"/>